<comment type="caution">
    <text evidence="2">The sequence shown here is derived from an EMBL/GenBank/DDBJ whole genome shotgun (WGS) entry which is preliminary data.</text>
</comment>
<gene>
    <name evidence="2" type="ORF">PoB_005613100</name>
</gene>
<evidence type="ECO:0000313" key="3">
    <source>
        <dbReference type="Proteomes" id="UP000735302"/>
    </source>
</evidence>
<feature type="region of interest" description="Disordered" evidence="1">
    <location>
        <begin position="1"/>
        <end position="38"/>
    </location>
</feature>
<feature type="compositionally biased region" description="Acidic residues" evidence="1">
    <location>
        <begin position="12"/>
        <end position="21"/>
    </location>
</feature>
<feature type="compositionally biased region" description="Basic and acidic residues" evidence="1">
    <location>
        <begin position="1"/>
        <end position="11"/>
    </location>
</feature>
<dbReference type="EMBL" id="BLXT01006181">
    <property type="protein sequence ID" value="GFO29626.1"/>
    <property type="molecule type" value="Genomic_DNA"/>
</dbReference>
<organism evidence="2 3">
    <name type="scientific">Plakobranchus ocellatus</name>
    <dbReference type="NCBI Taxonomy" id="259542"/>
    <lineage>
        <taxon>Eukaryota</taxon>
        <taxon>Metazoa</taxon>
        <taxon>Spiralia</taxon>
        <taxon>Lophotrochozoa</taxon>
        <taxon>Mollusca</taxon>
        <taxon>Gastropoda</taxon>
        <taxon>Heterobranchia</taxon>
        <taxon>Euthyneura</taxon>
        <taxon>Panpulmonata</taxon>
        <taxon>Sacoglossa</taxon>
        <taxon>Placobranchoidea</taxon>
        <taxon>Plakobranchidae</taxon>
        <taxon>Plakobranchus</taxon>
    </lineage>
</organism>
<sequence>MTAEDRMREVEEKDEEEEKESEEMYRNGNIDSEDLSNFSGTVASAPALKSKGIFGSRVRVRVWNERSGIRKT</sequence>
<evidence type="ECO:0000313" key="2">
    <source>
        <dbReference type="EMBL" id="GFO29626.1"/>
    </source>
</evidence>
<accession>A0AAV4CE57</accession>
<protein>
    <submittedName>
        <fullName evidence="2">Uncharacterized protein</fullName>
    </submittedName>
</protein>
<proteinExistence type="predicted"/>
<name>A0AAV4CE57_9GAST</name>
<keyword evidence="3" id="KW-1185">Reference proteome</keyword>
<evidence type="ECO:0000256" key="1">
    <source>
        <dbReference type="SAM" id="MobiDB-lite"/>
    </source>
</evidence>
<dbReference type="AlphaFoldDB" id="A0AAV4CE57"/>
<dbReference type="Proteomes" id="UP000735302">
    <property type="component" value="Unassembled WGS sequence"/>
</dbReference>
<reference evidence="2 3" key="1">
    <citation type="journal article" date="2021" name="Elife">
        <title>Chloroplast acquisition without the gene transfer in kleptoplastic sea slugs, Plakobranchus ocellatus.</title>
        <authorList>
            <person name="Maeda T."/>
            <person name="Takahashi S."/>
            <person name="Yoshida T."/>
            <person name="Shimamura S."/>
            <person name="Takaki Y."/>
            <person name="Nagai Y."/>
            <person name="Toyoda A."/>
            <person name="Suzuki Y."/>
            <person name="Arimoto A."/>
            <person name="Ishii H."/>
            <person name="Satoh N."/>
            <person name="Nishiyama T."/>
            <person name="Hasebe M."/>
            <person name="Maruyama T."/>
            <person name="Minagawa J."/>
            <person name="Obokata J."/>
            <person name="Shigenobu S."/>
        </authorList>
    </citation>
    <scope>NUCLEOTIDE SEQUENCE [LARGE SCALE GENOMIC DNA]</scope>
</reference>